<evidence type="ECO:0000313" key="6">
    <source>
        <dbReference type="EMBL" id="PTX73185.1"/>
    </source>
</evidence>
<evidence type="ECO:0000256" key="4">
    <source>
        <dbReference type="ARBA" id="ARBA00023163"/>
    </source>
</evidence>
<dbReference type="GO" id="GO:0003677">
    <property type="term" value="F:DNA binding"/>
    <property type="evidence" value="ECO:0007669"/>
    <property type="project" value="UniProtKB-KW"/>
</dbReference>
<comment type="similarity">
    <text evidence="1">Belongs to the LysR transcriptional regulatory family.</text>
</comment>
<dbReference type="RefSeq" id="WP_025047696.1">
    <property type="nucleotide sequence ID" value="NZ_QBKU01000008.1"/>
</dbReference>
<evidence type="ECO:0000259" key="5">
    <source>
        <dbReference type="PROSITE" id="PS50931"/>
    </source>
</evidence>
<organism evidence="6 7">
    <name type="scientific">Sulfitobacter mediterraneus</name>
    <dbReference type="NCBI Taxonomy" id="83219"/>
    <lineage>
        <taxon>Bacteria</taxon>
        <taxon>Pseudomonadati</taxon>
        <taxon>Pseudomonadota</taxon>
        <taxon>Alphaproteobacteria</taxon>
        <taxon>Rhodobacterales</taxon>
        <taxon>Roseobacteraceae</taxon>
        <taxon>Sulfitobacter</taxon>
    </lineage>
</organism>
<reference evidence="6 7" key="1">
    <citation type="submission" date="2018-04" db="EMBL/GenBank/DDBJ databases">
        <title>Genomic Encyclopedia of Archaeal and Bacterial Type Strains, Phase II (KMG-II): from individual species to whole genera.</title>
        <authorList>
            <person name="Goeker M."/>
        </authorList>
    </citation>
    <scope>NUCLEOTIDE SEQUENCE [LARGE SCALE GENOMIC DNA]</scope>
    <source>
        <strain evidence="6 7">DSM 12244</strain>
    </source>
</reference>
<evidence type="ECO:0000256" key="2">
    <source>
        <dbReference type="ARBA" id="ARBA00023015"/>
    </source>
</evidence>
<evidence type="ECO:0000313" key="7">
    <source>
        <dbReference type="Proteomes" id="UP000244092"/>
    </source>
</evidence>
<dbReference type="GO" id="GO:0003700">
    <property type="term" value="F:DNA-binding transcription factor activity"/>
    <property type="evidence" value="ECO:0007669"/>
    <property type="project" value="InterPro"/>
</dbReference>
<dbReference type="EMBL" id="QBKU01000008">
    <property type="protein sequence ID" value="PTX73185.1"/>
    <property type="molecule type" value="Genomic_DNA"/>
</dbReference>
<dbReference type="Gene3D" id="1.10.10.10">
    <property type="entry name" value="Winged helix-like DNA-binding domain superfamily/Winged helix DNA-binding domain"/>
    <property type="match status" value="1"/>
</dbReference>
<dbReference type="InterPro" id="IPR005119">
    <property type="entry name" value="LysR_subst-bd"/>
</dbReference>
<dbReference type="SUPFAM" id="SSF46785">
    <property type="entry name" value="Winged helix' DNA-binding domain"/>
    <property type="match status" value="1"/>
</dbReference>
<dbReference type="Gene3D" id="3.40.190.290">
    <property type="match status" value="1"/>
</dbReference>
<dbReference type="InterPro" id="IPR000847">
    <property type="entry name" value="LysR_HTH_N"/>
</dbReference>
<dbReference type="PANTHER" id="PTHR30579">
    <property type="entry name" value="TRANSCRIPTIONAL REGULATOR"/>
    <property type="match status" value="1"/>
</dbReference>
<dbReference type="AlphaFoldDB" id="A0A2T6CCF0"/>
<dbReference type="SUPFAM" id="SSF53850">
    <property type="entry name" value="Periplasmic binding protein-like II"/>
    <property type="match status" value="1"/>
</dbReference>
<dbReference type="InterPro" id="IPR036390">
    <property type="entry name" value="WH_DNA-bd_sf"/>
</dbReference>
<sequence length="288" mass="31509">MSTIFPSLDHIPAFHAVMTTGSLSAAARDLRLAQPTVRRHIEALEQELNTQLFTRAANGLTPTTMAETLLPLARAVLEEAAAMHRAASAQKDALAGVVRITSSRVAAAHVLPPLLSQLAKEAPGLRFELAATDHAEDLTRRAADIALRFTSPKQQSLIAAPLGAVEVGLFAHPNLDLPEPLDNLQGIPFISDDREGIILPAIQNAGIPLPDHIVLRCDDPLSQIAHIQSGLGVGFCQAKLATRLGLRRILPDWTYEMPAWLVLHEDQSRIARIRFVFDYLKAQLRHWM</sequence>
<dbReference type="Pfam" id="PF03466">
    <property type="entry name" value="LysR_substrate"/>
    <property type="match status" value="1"/>
</dbReference>
<dbReference type="Proteomes" id="UP000244092">
    <property type="component" value="Unassembled WGS sequence"/>
</dbReference>
<evidence type="ECO:0000256" key="1">
    <source>
        <dbReference type="ARBA" id="ARBA00009437"/>
    </source>
</evidence>
<accession>A0A2T6CCF0</accession>
<comment type="caution">
    <text evidence="6">The sequence shown here is derived from an EMBL/GenBank/DDBJ whole genome shotgun (WGS) entry which is preliminary data.</text>
</comment>
<dbReference type="PANTHER" id="PTHR30579:SF3">
    <property type="entry name" value="TRANSCRIPTIONAL REGULATORY PROTEIN"/>
    <property type="match status" value="1"/>
</dbReference>
<dbReference type="InterPro" id="IPR036388">
    <property type="entry name" value="WH-like_DNA-bd_sf"/>
</dbReference>
<keyword evidence="2" id="KW-0805">Transcription regulation</keyword>
<keyword evidence="4" id="KW-0804">Transcription</keyword>
<proteinExistence type="inferred from homology"/>
<protein>
    <submittedName>
        <fullName evidence="6">LysR family transcriptional regulator</fullName>
    </submittedName>
</protein>
<dbReference type="PRINTS" id="PR00039">
    <property type="entry name" value="HTHLYSR"/>
</dbReference>
<dbReference type="Pfam" id="PF00126">
    <property type="entry name" value="HTH_1"/>
    <property type="match status" value="1"/>
</dbReference>
<gene>
    <name evidence="6" type="ORF">C8N31_10893</name>
</gene>
<name>A0A2T6CCF0_9RHOB</name>
<feature type="domain" description="HTH lysR-type" evidence="5">
    <location>
        <begin position="6"/>
        <end position="63"/>
    </location>
</feature>
<dbReference type="PROSITE" id="PS50931">
    <property type="entry name" value="HTH_LYSR"/>
    <property type="match status" value="1"/>
</dbReference>
<dbReference type="InterPro" id="IPR050176">
    <property type="entry name" value="LTTR"/>
</dbReference>
<keyword evidence="3" id="KW-0238">DNA-binding</keyword>
<evidence type="ECO:0000256" key="3">
    <source>
        <dbReference type="ARBA" id="ARBA00023125"/>
    </source>
</evidence>